<evidence type="ECO:0000256" key="1">
    <source>
        <dbReference type="ARBA" id="ARBA00004236"/>
    </source>
</evidence>
<dbReference type="CDD" id="cd09154">
    <property type="entry name" value="PLDc_SMU_988_like_1"/>
    <property type="match status" value="1"/>
</dbReference>
<evidence type="ECO:0000256" key="8">
    <source>
        <dbReference type="NCBIfam" id="TIGR04265"/>
    </source>
</evidence>
<dbReference type="InterPro" id="IPR001736">
    <property type="entry name" value="PLipase_D/transphosphatidylase"/>
</dbReference>
<keyword evidence="2" id="KW-1003">Cell membrane</keyword>
<dbReference type="Gene3D" id="3.30.870.10">
    <property type="entry name" value="Endonuclease Chain A"/>
    <property type="match status" value="2"/>
</dbReference>
<dbReference type="NCBIfam" id="TIGR04265">
    <property type="entry name" value="bac_cardiolipin"/>
    <property type="match status" value="1"/>
</dbReference>
<dbReference type="GO" id="GO:0008808">
    <property type="term" value="F:cardiolipin synthase activity"/>
    <property type="evidence" value="ECO:0007669"/>
    <property type="project" value="UniProtKB-UniRule"/>
</dbReference>
<evidence type="ECO:0000313" key="14">
    <source>
        <dbReference type="Proteomes" id="UP000218979"/>
    </source>
</evidence>
<evidence type="ECO:0000256" key="6">
    <source>
        <dbReference type="ARBA" id="ARBA00022989"/>
    </source>
</evidence>
<name>A0A1K2HJP7_9LACT</name>
<feature type="transmembrane region" description="Helical" evidence="9">
    <location>
        <begin position="68"/>
        <end position="86"/>
    </location>
</feature>
<dbReference type="PANTHER" id="PTHR21248">
    <property type="entry name" value="CARDIOLIPIN SYNTHASE"/>
    <property type="match status" value="1"/>
</dbReference>
<keyword evidence="5" id="KW-0677">Repeat</keyword>
<dbReference type="EC" id="2.7.8.-" evidence="8"/>
<evidence type="ECO:0000313" key="11">
    <source>
        <dbReference type="EMBL" id="PCR99007.1"/>
    </source>
</evidence>
<dbReference type="SUPFAM" id="SSF56024">
    <property type="entry name" value="Phospholipase D/nuclease"/>
    <property type="match status" value="2"/>
</dbReference>
<evidence type="ECO:0000256" key="2">
    <source>
        <dbReference type="ARBA" id="ARBA00022475"/>
    </source>
</evidence>
<dbReference type="Proteomes" id="UP000185655">
    <property type="component" value="Unassembled WGS sequence"/>
</dbReference>
<feature type="transmembrane region" description="Helical" evidence="9">
    <location>
        <begin position="12"/>
        <end position="30"/>
    </location>
</feature>
<dbReference type="AlphaFoldDB" id="A0A1K2HJP7"/>
<evidence type="ECO:0000313" key="13">
    <source>
        <dbReference type="Proteomes" id="UP000185655"/>
    </source>
</evidence>
<sequence>MEKLKNILFNKVTIGAILLFVQLAWLLLFFYQLSSYSTVITAILGLVSVLMMLAIVSSKDNPVYKIGWLILIGLMPMFGTFLYLISANKQPAKKLRKAIQESEARIEQALEQTNYSSQDVPIADEVKGISDYIASQGTYTRHGNTDVSYFKLGEDMYASMLKDMEQAQSFIFFEYFIVGQGQMWDGMKDILINKAQEGLDVRVMYDDLGSLMVLPKGFKAELESNGVKVVTFNPMVPYLALGMNNRDHRKILVIDGNVAYNGGINIADEYINVDSKLGHWKDTGLRLEGDGVANLTLMFLSVWDACRKEQTHVAAYLPKKSVKAKGYVQPFSDSPLDEELISENLYMDILWNAKDYVYIFTPYLIIDHEMTLALTMAAKRGVDVRIVVPKIPDKKAVYTLTESYFRPLLEAGVRLYRYTPGFIHAKSYLADDKVGVVGTINMDYRSLYLHFECGTFLYEVDALKDLKEDYLETFAVSEEVQLKELGEGLLKRTGQAVLRVLSPLF</sequence>
<feature type="domain" description="PLD phosphodiesterase" evidence="10">
    <location>
        <begin position="243"/>
        <end position="270"/>
    </location>
</feature>
<evidence type="ECO:0000256" key="9">
    <source>
        <dbReference type="SAM" id="Phobius"/>
    </source>
</evidence>
<feature type="domain" description="PLD phosphodiesterase" evidence="10">
    <location>
        <begin position="419"/>
        <end position="446"/>
    </location>
</feature>
<feature type="transmembrane region" description="Helical" evidence="9">
    <location>
        <begin position="36"/>
        <end position="56"/>
    </location>
</feature>
<evidence type="ECO:0000259" key="10">
    <source>
        <dbReference type="PROSITE" id="PS50035"/>
    </source>
</evidence>
<dbReference type="InterPro" id="IPR025202">
    <property type="entry name" value="PLD-like_dom"/>
</dbReference>
<keyword evidence="4 9" id="KW-0812">Transmembrane</keyword>
<proteinExistence type="predicted"/>
<dbReference type="PANTHER" id="PTHR21248:SF22">
    <property type="entry name" value="PHOSPHOLIPASE D"/>
    <property type="match status" value="1"/>
</dbReference>
<dbReference type="GO" id="GO:0032049">
    <property type="term" value="P:cardiolipin biosynthetic process"/>
    <property type="evidence" value="ECO:0007669"/>
    <property type="project" value="UniProtKB-UniRule"/>
</dbReference>
<gene>
    <name evidence="11" type="ORF">RR45_GL001651</name>
    <name evidence="12" type="ORF">SAMN02746068_02178</name>
</gene>
<dbReference type="GO" id="GO:0005886">
    <property type="term" value="C:plasma membrane"/>
    <property type="evidence" value="ECO:0007669"/>
    <property type="project" value="UniProtKB-SubCell"/>
</dbReference>
<organism evidence="12 13">
    <name type="scientific">Pseudolactococcus chungangensis CAU 28 = DSM 22330</name>
    <dbReference type="NCBI Taxonomy" id="1122154"/>
    <lineage>
        <taxon>Bacteria</taxon>
        <taxon>Bacillati</taxon>
        <taxon>Bacillota</taxon>
        <taxon>Bacilli</taxon>
        <taxon>Lactobacillales</taxon>
        <taxon>Streptococcaceae</taxon>
        <taxon>Pseudolactococcus</taxon>
    </lineage>
</organism>
<evidence type="ECO:0000256" key="4">
    <source>
        <dbReference type="ARBA" id="ARBA00022692"/>
    </source>
</evidence>
<dbReference type="Pfam" id="PF13091">
    <property type="entry name" value="PLDc_2"/>
    <property type="match status" value="1"/>
</dbReference>
<dbReference type="Proteomes" id="UP000218979">
    <property type="component" value="Unassembled WGS sequence"/>
</dbReference>
<keyword evidence="7 9" id="KW-0472">Membrane</keyword>
<dbReference type="SMART" id="SM00155">
    <property type="entry name" value="PLDc"/>
    <property type="match status" value="2"/>
</dbReference>
<dbReference type="RefSeq" id="WP_031365519.1">
    <property type="nucleotide sequence ID" value="NZ_FPKS01000030.1"/>
</dbReference>
<evidence type="ECO:0000256" key="7">
    <source>
        <dbReference type="ARBA" id="ARBA00023136"/>
    </source>
</evidence>
<comment type="subcellular location">
    <subcellularLocation>
        <location evidence="1">Cell membrane</location>
    </subcellularLocation>
</comment>
<dbReference type="OrthoDB" id="9762009at2"/>
<reference evidence="11 14" key="1">
    <citation type="submission" date="2014-12" db="EMBL/GenBank/DDBJ databases">
        <title>Draft genome sequences of 10 type strains of Lactococcus.</title>
        <authorList>
            <person name="Sun Z."/>
            <person name="Zhong Z."/>
            <person name="Liu W."/>
            <person name="Zhang W."/>
            <person name="Zhang H."/>
        </authorList>
    </citation>
    <scope>NUCLEOTIDE SEQUENCE [LARGE SCALE GENOMIC DNA]</scope>
    <source>
        <strain evidence="11 14">DSM 22330</strain>
    </source>
</reference>
<dbReference type="CDD" id="cd09160">
    <property type="entry name" value="PLDc_SMU_988_like_2"/>
    <property type="match status" value="1"/>
</dbReference>
<dbReference type="STRING" id="1122154.SAMN02746068_02178"/>
<protein>
    <recommendedName>
        <fullName evidence="8">Cardiolipin synthase</fullName>
        <ecNumber evidence="8">2.7.8.-</ecNumber>
    </recommendedName>
</protein>
<dbReference type="InterPro" id="IPR022924">
    <property type="entry name" value="Cardiolipin_synthase"/>
</dbReference>
<dbReference type="Pfam" id="PF00614">
    <property type="entry name" value="PLDc"/>
    <property type="match status" value="1"/>
</dbReference>
<keyword evidence="3" id="KW-0808">Transferase</keyword>
<dbReference type="EMBL" id="JXJT01000048">
    <property type="protein sequence ID" value="PCR99007.1"/>
    <property type="molecule type" value="Genomic_DNA"/>
</dbReference>
<dbReference type="EMBL" id="FPKS01000030">
    <property type="protein sequence ID" value="SFZ77064.1"/>
    <property type="molecule type" value="Genomic_DNA"/>
</dbReference>
<reference evidence="12 13" key="2">
    <citation type="submission" date="2016-11" db="EMBL/GenBank/DDBJ databases">
        <authorList>
            <person name="Jaros S."/>
            <person name="Januszkiewicz K."/>
            <person name="Wedrychowicz H."/>
        </authorList>
    </citation>
    <scope>NUCLEOTIDE SEQUENCE [LARGE SCALE GENOMIC DNA]</scope>
    <source>
        <strain evidence="12 13">DSM 22330</strain>
    </source>
</reference>
<evidence type="ECO:0000256" key="3">
    <source>
        <dbReference type="ARBA" id="ARBA00022679"/>
    </source>
</evidence>
<accession>A0A1K2HJP7</accession>
<keyword evidence="14" id="KW-1185">Reference proteome</keyword>
<evidence type="ECO:0000313" key="12">
    <source>
        <dbReference type="EMBL" id="SFZ77064.1"/>
    </source>
</evidence>
<dbReference type="PROSITE" id="PS50035">
    <property type="entry name" value="PLD"/>
    <property type="match status" value="2"/>
</dbReference>
<keyword evidence="6 9" id="KW-1133">Transmembrane helix</keyword>
<evidence type="ECO:0000256" key="5">
    <source>
        <dbReference type="ARBA" id="ARBA00022737"/>
    </source>
</evidence>